<organism evidence="2 3">
    <name type="scientific">Algicella marina</name>
    <dbReference type="NCBI Taxonomy" id="2683284"/>
    <lineage>
        <taxon>Bacteria</taxon>
        <taxon>Pseudomonadati</taxon>
        <taxon>Pseudomonadota</taxon>
        <taxon>Alphaproteobacteria</taxon>
        <taxon>Rhodobacterales</taxon>
        <taxon>Paracoccaceae</taxon>
        <taxon>Algicella</taxon>
    </lineage>
</organism>
<protein>
    <recommendedName>
        <fullName evidence="1">Hedgehog/Intein (Hint) domain-containing protein</fullName>
    </recommendedName>
</protein>
<reference evidence="2 3" key="1">
    <citation type="submission" date="2019-12" db="EMBL/GenBank/DDBJ databases">
        <title>Complete genome sequence of Algicella marina strain 9Alg 56(T) isolated from the red alga Tichocarpus crinitus.</title>
        <authorList>
            <person name="Kim S.-G."/>
            <person name="Nedashkovskaya O.I."/>
        </authorList>
    </citation>
    <scope>NUCLEOTIDE SEQUENCE [LARGE SCALE GENOMIC DNA]</scope>
    <source>
        <strain evidence="2 3">9Alg 56</strain>
    </source>
</reference>
<evidence type="ECO:0000313" key="2">
    <source>
        <dbReference type="EMBL" id="QHQ37017.1"/>
    </source>
</evidence>
<gene>
    <name evidence="2" type="ORF">GO499_18425</name>
</gene>
<dbReference type="Pfam" id="PF13403">
    <property type="entry name" value="Hint_2"/>
    <property type="match status" value="1"/>
</dbReference>
<feature type="domain" description="Hedgehog/Intein (Hint)" evidence="1">
    <location>
        <begin position="114"/>
        <end position="257"/>
    </location>
</feature>
<evidence type="ECO:0000313" key="3">
    <source>
        <dbReference type="Proteomes" id="UP000464495"/>
    </source>
</evidence>
<keyword evidence="3" id="KW-1185">Reference proteome</keyword>
<dbReference type="InterPro" id="IPR028992">
    <property type="entry name" value="Hedgehog/Intein_dom"/>
</dbReference>
<dbReference type="InterPro" id="IPR036844">
    <property type="entry name" value="Hint_dom_sf"/>
</dbReference>
<proteinExistence type="predicted"/>
<accession>A0A6P1T4S9</accession>
<evidence type="ECO:0000259" key="1">
    <source>
        <dbReference type="Pfam" id="PF13403"/>
    </source>
</evidence>
<dbReference type="KEGG" id="amaq:GO499_18425"/>
<dbReference type="Gene3D" id="2.170.16.10">
    <property type="entry name" value="Hedgehog/Intein (Hint) domain"/>
    <property type="match status" value="1"/>
</dbReference>
<sequence>MPATFEFTLSGDGSQGYMNAYSDYEASVVTITILETLAGSGNPNYSAGGWGPDYAGDTVTDDFNFVVPEGWTVTESYISTVNGGQFDANVYDSYGTLVTTINVNGGDFGTVTNVCFTRGAMIATPEGERTVESLQEGDLVITRDRGVQPIRWIGSSKVTAETLAQFPDLRPVRLLPGALGDHDETLVSPAHRMLLSGWRAEALFGESEVLVSAKSLINDSTVRVADDLTEVEYFHVMFDTHEVIRADGAWSESFHPAALGMGTASETTRDEVLALFPELESDNGQMQRARMTLTSAEVLVCV</sequence>
<dbReference type="Proteomes" id="UP000464495">
    <property type="component" value="Chromosome"/>
</dbReference>
<dbReference type="EMBL" id="CP046620">
    <property type="protein sequence ID" value="QHQ37017.1"/>
    <property type="molecule type" value="Genomic_DNA"/>
</dbReference>
<dbReference type="SUPFAM" id="SSF51294">
    <property type="entry name" value="Hedgehog/intein (Hint) domain"/>
    <property type="match status" value="1"/>
</dbReference>
<dbReference type="RefSeq" id="WP_161863559.1">
    <property type="nucleotide sequence ID" value="NZ_CP046620.1"/>
</dbReference>
<name>A0A6P1T4S9_9RHOB</name>
<dbReference type="AlphaFoldDB" id="A0A6P1T4S9"/>